<accession>A0A2N5E182</accession>
<dbReference type="EMBL" id="PJZH01000012">
    <property type="protein sequence ID" value="PLR34058.1"/>
    <property type="molecule type" value="Genomic_DNA"/>
</dbReference>
<keyword evidence="3" id="KW-1185">Reference proteome</keyword>
<organism evidence="2 3">
    <name type="scientific">Chimaeribacter coloradensis</name>
    <dbReference type="NCBI Taxonomy" id="2060068"/>
    <lineage>
        <taxon>Bacteria</taxon>
        <taxon>Pseudomonadati</taxon>
        <taxon>Pseudomonadota</taxon>
        <taxon>Gammaproteobacteria</taxon>
        <taxon>Enterobacterales</taxon>
        <taxon>Yersiniaceae</taxon>
        <taxon>Chimaeribacter</taxon>
    </lineage>
</organism>
<sequence length="369" mass="40603">MRLASYNVENLFDRAAVMDQAGWSKGKPVLEKFAALNALLGEVTYSDAMKKKMVSLLTDLGLEKSDTGPFVLLRRNRGALLKRPRAGGIEITAGGRADWVGSLELIEEPVNEVAMRVTARVMIDLETDILAVIEAESRPSLAAFNQEIVKALGGEPFRHVMVIDGNDTRGIDVGLMSGADYPIGEMRSHVDDRDGDALIFSRDCPEYSIPLASGEMLWVFVNHLKSKGYGSKSSSDARRRQQAQRVKAIYQQRIREGHPLIAIVGDFNDTPESDALAPLLKETDLRDAFTHPAFDQGGYPGTWGNCNADNKLDYILLSPALWDKVKAGGVLRKGMWPGVRPVKWEAYPEIKAPENAGSDHAALWVDLDI</sequence>
<dbReference type="GO" id="GO:0004527">
    <property type="term" value="F:exonuclease activity"/>
    <property type="evidence" value="ECO:0007669"/>
    <property type="project" value="UniProtKB-KW"/>
</dbReference>
<feature type="domain" description="Endonuclease/exonuclease/phosphatase" evidence="1">
    <location>
        <begin position="127"/>
        <end position="360"/>
    </location>
</feature>
<dbReference type="InterPro" id="IPR005135">
    <property type="entry name" value="Endo/exonuclease/phosphatase"/>
</dbReference>
<evidence type="ECO:0000313" key="3">
    <source>
        <dbReference type="Proteomes" id="UP000234503"/>
    </source>
</evidence>
<proteinExistence type="predicted"/>
<evidence type="ECO:0000259" key="1">
    <source>
        <dbReference type="Pfam" id="PF03372"/>
    </source>
</evidence>
<dbReference type="PANTHER" id="PTHR42834:SF1">
    <property type="entry name" value="ENDONUCLEASE_EXONUCLEASE_PHOSPHATASE FAMILY PROTEIN (AFU_ORTHOLOGUE AFUA_3G09210)"/>
    <property type="match status" value="1"/>
</dbReference>
<dbReference type="InterPro" id="IPR036691">
    <property type="entry name" value="Endo/exonu/phosph_ase_sf"/>
</dbReference>
<evidence type="ECO:0000313" key="2">
    <source>
        <dbReference type="EMBL" id="PLR34058.1"/>
    </source>
</evidence>
<name>A0A2N5E182_9GAMM</name>
<protein>
    <submittedName>
        <fullName evidence="2">Endonuclease/exonuclease/phosphatase</fullName>
    </submittedName>
</protein>
<comment type="caution">
    <text evidence="2">The sequence shown here is derived from an EMBL/GenBank/DDBJ whole genome shotgun (WGS) entry which is preliminary data.</text>
</comment>
<dbReference type="Gene3D" id="3.60.10.10">
    <property type="entry name" value="Endonuclease/exonuclease/phosphatase"/>
    <property type="match status" value="1"/>
</dbReference>
<keyword evidence="2" id="KW-0255">Endonuclease</keyword>
<dbReference type="SUPFAM" id="SSF56219">
    <property type="entry name" value="DNase I-like"/>
    <property type="match status" value="1"/>
</dbReference>
<dbReference type="AlphaFoldDB" id="A0A2N5E182"/>
<keyword evidence="2" id="KW-0378">Hydrolase</keyword>
<dbReference type="GO" id="GO:0004519">
    <property type="term" value="F:endonuclease activity"/>
    <property type="evidence" value="ECO:0007669"/>
    <property type="project" value="UniProtKB-KW"/>
</dbReference>
<dbReference type="Proteomes" id="UP000234503">
    <property type="component" value="Unassembled WGS sequence"/>
</dbReference>
<dbReference type="Pfam" id="PF03372">
    <property type="entry name" value="Exo_endo_phos"/>
    <property type="match status" value="1"/>
</dbReference>
<keyword evidence="2" id="KW-0269">Exonuclease</keyword>
<reference evidence="2 3" key="1">
    <citation type="submission" date="2017-12" db="EMBL/GenBank/DDBJ databases">
        <title>Characterization of six clinical isolates of Enterochimera gen. nov., a novel genus of the Yersiniaciae family and the three species Enterochimera arupensis sp. nov., Enterochimera coloradensis sp. nov, and Enterochimera californica sp. nov.</title>
        <authorList>
            <person name="Rossi A."/>
            <person name="Fisher M."/>
        </authorList>
    </citation>
    <scope>NUCLEOTIDE SEQUENCE [LARGE SCALE GENOMIC DNA]</scope>
    <source>
        <strain evidence="3">2016-Iso4</strain>
    </source>
</reference>
<gene>
    <name evidence="2" type="ORF">CYR32_12645</name>
</gene>
<dbReference type="OrthoDB" id="1398885at2"/>
<keyword evidence="2" id="KW-0540">Nuclease</keyword>
<dbReference type="PANTHER" id="PTHR42834">
    <property type="entry name" value="ENDONUCLEASE/EXONUCLEASE/PHOSPHATASE FAMILY PROTEIN (AFU_ORTHOLOGUE AFUA_3G09210)"/>
    <property type="match status" value="1"/>
</dbReference>
<dbReference type="RefSeq" id="WP_101824878.1">
    <property type="nucleotide sequence ID" value="NZ_PJZH01000012.1"/>
</dbReference>